<protein>
    <submittedName>
        <fullName evidence="3">Glycosyl transferase group 1</fullName>
    </submittedName>
</protein>
<accession>A0A0G1CHD9</accession>
<organism evidence="3 4">
    <name type="scientific">Candidatus Gottesmanbacteria bacterium GW2011_GWA1_43_11</name>
    <dbReference type="NCBI Taxonomy" id="1618436"/>
    <lineage>
        <taxon>Bacteria</taxon>
        <taxon>Candidatus Gottesmaniibacteriota</taxon>
    </lineage>
</organism>
<feature type="domain" description="Glycosyl transferase family 1" evidence="1">
    <location>
        <begin position="190"/>
        <end position="321"/>
    </location>
</feature>
<evidence type="ECO:0000313" key="4">
    <source>
        <dbReference type="Proteomes" id="UP000034543"/>
    </source>
</evidence>
<dbReference type="InterPro" id="IPR001296">
    <property type="entry name" value="Glyco_trans_1"/>
</dbReference>
<sequence>MKIGLLLPSLLMTPRYDDRIFAPKSLFISLVNGLVDRGHTVYVYSASNVKTKGILIAGDEELERERLPSKKLGLDHSVMLMRYKPLTIEYEVDLTAKALKHAQAAKLDIMHTYHDFLIRYFAQLVPQLPLVYTLHDALPSADTLEGWRLDHFSHENYVAISQNQADEYRKRVHVTGVVYHGLDAETSSFSTQKSNYLAFLGRLVPEKGALDAVEVARRLSLQLKISTSKFYYGNPYFVNRVKPHVDGKIVSLLGFLRDDEKTNFLKHARAFLFPIHWEEPFGMVMLEALACGTPVVAYNYGSVPEIIKDGITGFIVNDDSAGARQGKWVIEKRGVAGLVEAVKRISEIDPHACRRHVEENFTIEKMVQGYEAVYQKVLQSKS</sequence>
<dbReference type="Pfam" id="PF13439">
    <property type="entry name" value="Glyco_transf_4"/>
    <property type="match status" value="1"/>
</dbReference>
<dbReference type="Proteomes" id="UP000034543">
    <property type="component" value="Unassembled WGS sequence"/>
</dbReference>
<dbReference type="GO" id="GO:0016757">
    <property type="term" value="F:glycosyltransferase activity"/>
    <property type="evidence" value="ECO:0007669"/>
    <property type="project" value="InterPro"/>
</dbReference>
<dbReference type="Pfam" id="PF00534">
    <property type="entry name" value="Glycos_transf_1"/>
    <property type="match status" value="1"/>
</dbReference>
<evidence type="ECO:0000259" key="2">
    <source>
        <dbReference type="Pfam" id="PF13439"/>
    </source>
</evidence>
<feature type="domain" description="Glycosyltransferase subfamily 4-like N-terminal" evidence="2">
    <location>
        <begin position="29"/>
        <end position="185"/>
    </location>
</feature>
<dbReference type="AlphaFoldDB" id="A0A0G1CHD9"/>
<dbReference type="PANTHER" id="PTHR12526">
    <property type="entry name" value="GLYCOSYLTRANSFERASE"/>
    <property type="match status" value="1"/>
</dbReference>
<dbReference type="Gene3D" id="3.40.50.2000">
    <property type="entry name" value="Glycogen Phosphorylase B"/>
    <property type="match status" value="2"/>
</dbReference>
<dbReference type="PANTHER" id="PTHR12526:SF595">
    <property type="entry name" value="BLL5217 PROTEIN"/>
    <property type="match status" value="1"/>
</dbReference>
<reference evidence="3 4" key="1">
    <citation type="journal article" date="2015" name="Nature">
        <title>rRNA introns, odd ribosomes, and small enigmatic genomes across a large radiation of phyla.</title>
        <authorList>
            <person name="Brown C.T."/>
            <person name="Hug L.A."/>
            <person name="Thomas B.C."/>
            <person name="Sharon I."/>
            <person name="Castelle C.J."/>
            <person name="Singh A."/>
            <person name="Wilkins M.J."/>
            <person name="Williams K.H."/>
            <person name="Banfield J.F."/>
        </authorList>
    </citation>
    <scope>NUCLEOTIDE SEQUENCE [LARGE SCALE GENOMIC DNA]</scope>
</reference>
<name>A0A0G1CHD9_9BACT</name>
<dbReference type="STRING" id="1618436.UV59_C0009G0002"/>
<dbReference type="InterPro" id="IPR028098">
    <property type="entry name" value="Glyco_trans_4-like_N"/>
</dbReference>
<evidence type="ECO:0000313" key="3">
    <source>
        <dbReference type="EMBL" id="KKS85200.1"/>
    </source>
</evidence>
<dbReference type="EMBL" id="LCFB01000009">
    <property type="protein sequence ID" value="KKS85200.1"/>
    <property type="molecule type" value="Genomic_DNA"/>
</dbReference>
<evidence type="ECO:0000259" key="1">
    <source>
        <dbReference type="Pfam" id="PF00534"/>
    </source>
</evidence>
<gene>
    <name evidence="3" type="ORF">UV59_C0009G0002</name>
</gene>
<dbReference type="SUPFAM" id="SSF53756">
    <property type="entry name" value="UDP-Glycosyltransferase/glycogen phosphorylase"/>
    <property type="match status" value="1"/>
</dbReference>
<proteinExistence type="predicted"/>
<keyword evidence="3" id="KW-0808">Transferase</keyword>
<comment type="caution">
    <text evidence="3">The sequence shown here is derived from an EMBL/GenBank/DDBJ whole genome shotgun (WGS) entry which is preliminary data.</text>
</comment>